<evidence type="ECO:0000313" key="3">
    <source>
        <dbReference type="Proteomes" id="UP000075243"/>
    </source>
</evidence>
<dbReference type="Pfam" id="PF24626">
    <property type="entry name" value="SH3_Tf2-1"/>
    <property type="match status" value="1"/>
</dbReference>
<dbReference type="Gene3D" id="1.10.340.70">
    <property type="match status" value="1"/>
</dbReference>
<dbReference type="InterPro" id="IPR001584">
    <property type="entry name" value="Integrase_cat-core"/>
</dbReference>
<dbReference type="InterPro" id="IPR012337">
    <property type="entry name" value="RNaseH-like_sf"/>
</dbReference>
<evidence type="ECO:0000259" key="1">
    <source>
        <dbReference type="PROSITE" id="PS50994"/>
    </source>
</evidence>
<dbReference type="OMA" id="IRRCKRI"/>
<dbReference type="Gene3D" id="3.30.420.10">
    <property type="entry name" value="Ribonuclease H-like superfamily/Ribonuclease H"/>
    <property type="match status" value="1"/>
</dbReference>
<dbReference type="EMBL" id="CM003605">
    <property type="protein sequence ID" value="KYP69660.1"/>
    <property type="molecule type" value="Genomic_DNA"/>
</dbReference>
<accession>A0A151TRL0</accession>
<dbReference type="GO" id="GO:0003676">
    <property type="term" value="F:nucleic acid binding"/>
    <property type="evidence" value="ECO:0007669"/>
    <property type="project" value="InterPro"/>
</dbReference>
<protein>
    <submittedName>
        <fullName evidence="2">Transposon Ty3-I Gag-Pol polyprotein</fullName>
    </submittedName>
</protein>
<dbReference type="Proteomes" id="UP000075243">
    <property type="component" value="Chromosome 3"/>
</dbReference>
<dbReference type="GO" id="GO:0015074">
    <property type="term" value="P:DNA integration"/>
    <property type="evidence" value="ECO:0007669"/>
    <property type="project" value="InterPro"/>
</dbReference>
<organism evidence="2 3">
    <name type="scientific">Cajanus cajan</name>
    <name type="common">Pigeon pea</name>
    <name type="synonym">Cajanus indicus</name>
    <dbReference type="NCBI Taxonomy" id="3821"/>
    <lineage>
        <taxon>Eukaryota</taxon>
        <taxon>Viridiplantae</taxon>
        <taxon>Streptophyta</taxon>
        <taxon>Embryophyta</taxon>
        <taxon>Tracheophyta</taxon>
        <taxon>Spermatophyta</taxon>
        <taxon>Magnoliopsida</taxon>
        <taxon>eudicotyledons</taxon>
        <taxon>Gunneridae</taxon>
        <taxon>Pentapetalae</taxon>
        <taxon>rosids</taxon>
        <taxon>fabids</taxon>
        <taxon>Fabales</taxon>
        <taxon>Fabaceae</taxon>
        <taxon>Papilionoideae</taxon>
        <taxon>50 kb inversion clade</taxon>
        <taxon>NPAAA clade</taxon>
        <taxon>indigoferoid/millettioid clade</taxon>
        <taxon>Phaseoleae</taxon>
        <taxon>Cajanus</taxon>
    </lineage>
</organism>
<dbReference type="Gramene" id="C.cajan_08608.t">
    <property type="protein sequence ID" value="C.cajan_08608.t.cds1"/>
    <property type="gene ID" value="C.cajan_08608"/>
</dbReference>
<dbReference type="FunFam" id="1.10.340.70:FF:000001">
    <property type="entry name" value="Retrovirus-related Pol polyprotein from transposon gypsy-like Protein"/>
    <property type="match status" value="1"/>
</dbReference>
<dbReference type="InterPro" id="IPR041588">
    <property type="entry name" value="Integrase_H2C2"/>
</dbReference>
<dbReference type="PANTHER" id="PTHR35046">
    <property type="entry name" value="ZINC KNUCKLE (CCHC-TYPE) FAMILY PROTEIN"/>
    <property type="match status" value="1"/>
</dbReference>
<gene>
    <name evidence="2" type="ORF">KK1_008860</name>
</gene>
<dbReference type="PANTHER" id="PTHR35046:SF9">
    <property type="entry name" value="RNA-DIRECTED DNA POLYMERASE"/>
    <property type="match status" value="1"/>
</dbReference>
<feature type="domain" description="Integrase catalytic" evidence="1">
    <location>
        <begin position="172"/>
        <end position="332"/>
    </location>
</feature>
<dbReference type="InterPro" id="IPR056924">
    <property type="entry name" value="SH3_Tf2-1"/>
</dbReference>
<name>A0A151TRL0_CAJCA</name>
<keyword evidence="3" id="KW-1185">Reference proteome</keyword>
<dbReference type="PROSITE" id="PS50994">
    <property type="entry name" value="INTEGRASE"/>
    <property type="match status" value="1"/>
</dbReference>
<dbReference type="SUPFAM" id="SSF53098">
    <property type="entry name" value="Ribonuclease H-like"/>
    <property type="match status" value="1"/>
</dbReference>
<sequence length="516" mass="59377">MNLYFHDLSFSIFNIISNEIGLLQLSSTKKGKNNVVADALSRTHKLLFSLGSQILGFDNLKELYELDQDFQSIFAKCLQKPFDGFYLLEGYLFRVGKLCIPQGSIRKLLVKESHEGGLMGHFGVDKTLSLLKSKFYWPHMRINLQRHCSKCITCLQVKSRVMPHGLYTPFPIASSPWVDISMDFVLGLPRTQRGFDSIFVVVDRFSKMAHFIPCHKVDDVSYITKLFFKEVVRLHGLPKTIVSDRDAKFLSHFWKILWEKLGTKLVYSTTCHPQTDGQTEVVNRSLFTLLRVILKGNKKTWDDCLPHIEFSYNRVVHKTTNLSPVEVVYGFNPVPPLDLLPLPNTTLFHKERISMTNFIKKYHEKVKSQIEKQTQMYVKYNKKGRKKVTFEVGDWVWLHLRKDRFPTQRMSKLNPRGDGPFQVLQKINDNAYILDLPSDYGFSSSFNVCDLTPFLGTNDMDNLGNLRANLSQEGGDDGGPPLEFHIGNITRSMARRMEEDEGDTIPRAILIMSVEY</sequence>
<evidence type="ECO:0000313" key="2">
    <source>
        <dbReference type="EMBL" id="KYP69660.1"/>
    </source>
</evidence>
<reference evidence="2 3" key="1">
    <citation type="journal article" date="2012" name="Nat. Biotechnol.">
        <title>Draft genome sequence of pigeonpea (Cajanus cajan), an orphan legume crop of resource-poor farmers.</title>
        <authorList>
            <person name="Varshney R.K."/>
            <person name="Chen W."/>
            <person name="Li Y."/>
            <person name="Bharti A.K."/>
            <person name="Saxena R.K."/>
            <person name="Schlueter J.A."/>
            <person name="Donoghue M.T."/>
            <person name="Azam S."/>
            <person name="Fan G."/>
            <person name="Whaley A.M."/>
            <person name="Farmer A.D."/>
            <person name="Sheridan J."/>
            <person name="Iwata A."/>
            <person name="Tuteja R."/>
            <person name="Penmetsa R.V."/>
            <person name="Wu W."/>
            <person name="Upadhyaya H.D."/>
            <person name="Yang S.P."/>
            <person name="Shah T."/>
            <person name="Saxena K.B."/>
            <person name="Michael T."/>
            <person name="McCombie W.R."/>
            <person name="Yang B."/>
            <person name="Zhang G."/>
            <person name="Yang H."/>
            <person name="Wang J."/>
            <person name="Spillane C."/>
            <person name="Cook D.R."/>
            <person name="May G.D."/>
            <person name="Xu X."/>
            <person name="Jackson S.A."/>
        </authorList>
    </citation>
    <scope>NUCLEOTIDE SEQUENCE [LARGE SCALE GENOMIC DNA]</scope>
    <source>
        <strain evidence="3">cv. Asha</strain>
    </source>
</reference>
<proteinExistence type="predicted"/>
<dbReference type="InterPro" id="IPR036397">
    <property type="entry name" value="RNaseH_sf"/>
</dbReference>
<dbReference type="AlphaFoldDB" id="A0A151TRL0"/>
<dbReference type="Pfam" id="PF17921">
    <property type="entry name" value="Integrase_H2C2"/>
    <property type="match status" value="1"/>
</dbReference>